<name>N1UZH7_9MICC</name>
<dbReference type="InterPro" id="IPR005361">
    <property type="entry name" value="UPF0158"/>
</dbReference>
<comment type="caution">
    <text evidence="1">The sequence shown here is derived from an EMBL/GenBank/DDBJ whole genome shotgun (WGS) entry which is preliminary data.</text>
</comment>
<gene>
    <name evidence="1" type="ORF">D477_009415</name>
</gene>
<sequence>MRSIQGIDIDMLITAMEISDSFEGQWWLDPATGQVEMTGEDVDDSLPRWELEEHGAVPIPPDDPQRGYRDMKDFIATLDDEQVRAALMHAIEGKRPYRRFKDAVYQYPKVRDDWYAFHQQRMRHHAITWLVAEGLVDPAEARWALTRG</sequence>
<evidence type="ECO:0000313" key="2">
    <source>
        <dbReference type="Proteomes" id="UP000010729"/>
    </source>
</evidence>
<dbReference type="AlphaFoldDB" id="N1UZH7"/>
<keyword evidence="2" id="KW-1185">Reference proteome</keyword>
<proteinExistence type="predicted"/>
<dbReference type="Proteomes" id="UP000010729">
    <property type="component" value="Unassembled WGS sequence"/>
</dbReference>
<protein>
    <submittedName>
        <fullName evidence="1">Uncharacterized protein</fullName>
    </submittedName>
</protein>
<dbReference type="OrthoDB" id="9816539at2"/>
<organism evidence="1 2">
    <name type="scientific">Arthrobacter crystallopoietes BAB-32</name>
    <dbReference type="NCBI Taxonomy" id="1246476"/>
    <lineage>
        <taxon>Bacteria</taxon>
        <taxon>Bacillati</taxon>
        <taxon>Actinomycetota</taxon>
        <taxon>Actinomycetes</taxon>
        <taxon>Micrococcales</taxon>
        <taxon>Micrococcaceae</taxon>
        <taxon>Crystallibacter</taxon>
    </lineage>
</organism>
<dbReference type="RefSeq" id="WP_005268728.1">
    <property type="nucleotide sequence ID" value="NZ_ANPE02000111.1"/>
</dbReference>
<evidence type="ECO:0000313" key="1">
    <source>
        <dbReference type="EMBL" id="EMY34470.1"/>
    </source>
</evidence>
<dbReference type="Pfam" id="PF03682">
    <property type="entry name" value="UPF0158"/>
    <property type="match status" value="1"/>
</dbReference>
<reference evidence="1 2" key="1">
    <citation type="journal article" date="2013" name="Genome Announc.">
        <title>Draft Genome Sequence of Arthrobacter crystallopoietes Strain BAB-32, Revealing Genes for Bioremediation.</title>
        <authorList>
            <person name="Joshi M.N."/>
            <person name="Pandit A.S."/>
            <person name="Sharma A."/>
            <person name="Pandya R.V."/>
            <person name="Desai S.M."/>
            <person name="Saxena A.K."/>
            <person name="Bagatharia S.B."/>
        </authorList>
    </citation>
    <scope>NUCLEOTIDE SEQUENCE [LARGE SCALE GENOMIC DNA]</scope>
    <source>
        <strain evidence="1 2">BAB-32</strain>
    </source>
</reference>
<dbReference type="EMBL" id="ANPE02000111">
    <property type="protein sequence ID" value="EMY34470.1"/>
    <property type="molecule type" value="Genomic_DNA"/>
</dbReference>
<accession>N1UZH7</accession>